<gene>
    <name evidence="1" type="ORF">AC578_7524</name>
</gene>
<dbReference type="Proteomes" id="UP000070133">
    <property type="component" value="Unassembled WGS sequence"/>
</dbReference>
<keyword evidence="2" id="KW-1185">Reference proteome</keyword>
<evidence type="ECO:0000313" key="1">
    <source>
        <dbReference type="EMBL" id="KXS94575.1"/>
    </source>
</evidence>
<name>A0A139GWI4_9PEZI</name>
<accession>A0A139GWI4</accession>
<dbReference type="OrthoDB" id="10474038at2759"/>
<dbReference type="EMBL" id="LFZN01000278">
    <property type="protein sequence ID" value="KXS94575.1"/>
    <property type="molecule type" value="Genomic_DNA"/>
</dbReference>
<reference evidence="1 2" key="1">
    <citation type="submission" date="2015-07" db="EMBL/GenBank/DDBJ databases">
        <title>Comparative genomics of the Sigatoka disease complex on banana suggests a link between parallel evolutionary changes in Pseudocercospora fijiensis and Pseudocercospora eumusae and increased virulence on the banana host.</title>
        <authorList>
            <person name="Chang T.-C."/>
            <person name="Salvucci A."/>
            <person name="Crous P.W."/>
            <person name="Stergiopoulos I."/>
        </authorList>
    </citation>
    <scope>NUCLEOTIDE SEQUENCE [LARGE SCALE GENOMIC DNA]</scope>
    <source>
        <strain evidence="1 2">CBS 114824</strain>
    </source>
</reference>
<sequence length="102" mass="12132">MNAASRLEKCHCYLDLTTRSCSPAIMAQTRLQKFAKLVNFSRDFWKLEANDAEYEQLAAVNRDLLLQRSLLDSCNCSRDELQRFYRQRKLTTRIRTEMTRYT</sequence>
<comment type="caution">
    <text evidence="1">The sequence shown here is derived from an EMBL/GenBank/DDBJ whole genome shotgun (WGS) entry which is preliminary data.</text>
</comment>
<protein>
    <submittedName>
        <fullName evidence="1">Uncharacterized protein</fullName>
    </submittedName>
</protein>
<proteinExistence type="predicted"/>
<evidence type="ECO:0000313" key="2">
    <source>
        <dbReference type="Proteomes" id="UP000070133"/>
    </source>
</evidence>
<dbReference type="AlphaFoldDB" id="A0A139GWI4"/>
<organism evidence="1 2">
    <name type="scientific">Pseudocercospora eumusae</name>
    <dbReference type="NCBI Taxonomy" id="321146"/>
    <lineage>
        <taxon>Eukaryota</taxon>
        <taxon>Fungi</taxon>
        <taxon>Dikarya</taxon>
        <taxon>Ascomycota</taxon>
        <taxon>Pezizomycotina</taxon>
        <taxon>Dothideomycetes</taxon>
        <taxon>Dothideomycetidae</taxon>
        <taxon>Mycosphaerellales</taxon>
        <taxon>Mycosphaerellaceae</taxon>
        <taxon>Pseudocercospora</taxon>
    </lineage>
</organism>